<sequence length="96" mass="10440">MKVLHDVHLLDVHNRMLRLISHCKVVTCAYPATPTPTVVALSAPLTMKPLSVAPVALNMPQATASSTSLVLHPLSTRQTQRQPRTVDHPDETSSDP</sequence>
<dbReference type="AlphaFoldDB" id="A0A540M6G1"/>
<evidence type="ECO:0000256" key="1">
    <source>
        <dbReference type="SAM" id="MobiDB-lite"/>
    </source>
</evidence>
<keyword evidence="3" id="KW-1185">Reference proteome</keyword>
<comment type="caution">
    <text evidence="2">The sequence shown here is derived from an EMBL/GenBank/DDBJ whole genome shotgun (WGS) entry which is preliminary data.</text>
</comment>
<organism evidence="2 3">
    <name type="scientific">Malus baccata</name>
    <name type="common">Siberian crab apple</name>
    <name type="synonym">Pyrus baccata</name>
    <dbReference type="NCBI Taxonomy" id="106549"/>
    <lineage>
        <taxon>Eukaryota</taxon>
        <taxon>Viridiplantae</taxon>
        <taxon>Streptophyta</taxon>
        <taxon>Embryophyta</taxon>
        <taxon>Tracheophyta</taxon>
        <taxon>Spermatophyta</taxon>
        <taxon>Magnoliopsida</taxon>
        <taxon>eudicotyledons</taxon>
        <taxon>Gunneridae</taxon>
        <taxon>Pentapetalae</taxon>
        <taxon>rosids</taxon>
        <taxon>fabids</taxon>
        <taxon>Rosales</taxon>
        <taxon>Rosaceae</taxon>
        <taxon>Amygdaloideae</taxon>
        <taxon>Maleae</taxon>
        <taxon>Malus</taxon>
    </lineage>
</organism>
<feature type="region of interest" description="Disordered" evidence="1">
    <location>
        <begin position="66"/>
        <end position="96"/>
    </location>
</feature>
<accession>A0A540M6G1</accession>
<name>A0A540M6G1_MALBA</name>
<reference evidence="2 3" key="1">
    <citation type="journal article" date="2019" name="G3 (Bethesda)">
        <title>Sequencing of a Wild Apple (Malus baccata) Genome Unravels the Differences Between Cultivated and Wild Apple Species Regarding Disease Resistance and Cold Tolerance.</title>
        <authorList>
            <person name="Chen X."/>
        </authorList>
    </citation>
    <scope>NUCLEOTIDE SEQUENCE [LARGE SCALE GENOMIC DNA]</scope>
    <source>
        <strain evidence="3">cv. Shandingzi</strain>
        <tissue evidence="2">Leaves</tissue>
    </source>
</reference>
<dbReference type="EMBL" id="VIEB01000346">
    <property type="protein sequence ID" value="TQD94341.1"/>
    <property type="molecule type" value="Genomic_DNA"/>
</dbReference>
<feature type="compositionally biased region" description="Polar residues" evidence="1">
    <location>
        <begin position="66"/>
        <end position="83"/>
    </location>
</feature>
<dbReference type="Proteomes" id="UP000315295">
    <property type="component" value="Unassembled WGS sequence"/>
</dbReference>
<evidence type="ECO:0000313" key="2">
    <source>
        <dbReference type="EMBL" id="TQD94341.1"/>
    </source>
</evidence>
<gene>
    <name evidence="2" type="ORF">C1H46_020027</name>
</gene>
<proteinExistence type="predicted"/>
<protein>
    <submittedName>
        <fullName evidence="2">Uncharacterized protein</fullName>
    </submittedName>
</protein>
<evidence type="ECO:0000313" key="3">
    <source>
        <dbReference type="Proteomes" id="UP000315295"/>
    </source>
</evidence>
<feature type="compositionally biased region" description="Basic and acidic residues" evidence="1">
    <location>
        <begin position="84"/>
        <end position="96"/>
    </location>
</feature>